<comment type="caution">
    <text evidence="1">The sequence shown here is derived from an EMBL/GenBank/DDBJ whole genome shotgun (WGS) entry which is preliminary data.</text>
</comment>
<sequence length="143" mass="15190">MLFLSSKVGAYITIPDGVSGSAYPSFFRLSSYVESDVCAGRKSDQKLSYCSSVNCAEPRSAASCSSDIAESCCFIPAAYCSEMTAATCSLNMAFSSSSDILSKYARTVSRSVEPVFSAYAATRVSVMVSRVCVFMYSLTAPAI</sequence>
<reference evidence="1" key="1">
    <citation type="submission" date="2012-11" db="EMBL/GenBank/DDBJ databases">
        <title>Dependencies among metagenomic species, viruses, plasmids and units of genetic variation.</title>
        <authorList>
            <person name="Nielsen H.B."/>
            <person name="Almeida M."/>
            <person name="Juncker A.S."/>
            <person name="Rasmussen S."/>
            <person name="Li J."/>
            <person name="Sunagawa S."/>
            <person name="Plichta D."/>
            <person name="Gautier L."/>
            <person name="Le Chatelier E."/>
            <person name="Peletier E."/>
            <person name="Bonde I."/>
            <person name="Nielsen T."/>
            <person name="Manichanh C."/>
            <person name="Arumugam M."/>
            <person name="Batto J."/>
            <person name="Santos M.B.Q.D."/>
            <person name="Blom N."/>
            <person name="Borruel N."/>
            <person name="Burgdorf K.S."/>
            <person name="Boumezbeur F."/>
            <person name="Casellas F."/>
            <person name="Dore J."/>
            <person name="Guarner F."/>
            <person name="Hansen T."/>
            <person name="Hildebrand F."/>
            <person name="Kaas R.S."/>
            <person name="Kennedy S."/>
            <person name="Kristiansen K."/>
            <person name="Kultima J.R."/>
            <person name="Leonard P."/>
            <person name="Levenez F."/>
            <person name="Lund O."/>
            <person name="Moumen B."/>
            <person name="Le Paslier D."/>
            <person name="Pons N."/>
            <person name="Pedersen O."/>
            <person name="Prifti E."/>
            <person name="Qin J."/>
            <person name="Raes J."/>
            <person name="Tap J."/>
            <person name="Tims S."/>
            <person name="Ussery D.W."/>
            <person name="Yamada T."/>
            <person name="MetaHit consortium"/>
            <person name="Renault P."/>
            <person name="Sicheritz-Ponten T."/>
            <person name="Bork P."/>
            <person name="Wang J."/>
            <person name="Brunak S."/>
            <person name="Ehrlich S.D."/>
        </authorList>
    </citation>
    <scope>NUCLEOTIDE SEQUENCE [LARGE SCALE GENOMIC DNA]</scope>
</reference>
<evidence type="ECO:0000313" key="1">
    <source>
        <dbReference type="EMBL" id="CDC75713.1"/>
    </source>
</evidence>
<dbReference type="AlphaFoldDB" id="R6TQJ0"/>
<name>R6TQJ0_9BACT</name>
<accession>R6TQJ0</accession>
<proteinExistence type="predicted"/>
<dbReference type="Proteomes" id="UP000017938">
    <property type="component" value="Unassembled WGS sequence"/>
</dbReference>
<gene>
    <name evidence="1" type="ORF">BN580_01923</name>
</gene>
<organism evidence="1 2">
    <name type="scientific">Candidatus Colimorpha enterica</name>
    <dbReference type="NCBI Taxonomy" id="3083063"/>
    <lineage>
        <taxon>Bacteria</taxon>
        <taxon>Pseudomonadati</taxon>
        <taxon>Bacteroidota</taxon>
        <taxon>Bacteroidia</taxon>
        <taxon>Bacteroidales</taxon>
        <taxon>Candidatus Colimorpha</taxon>
    </lineage>
</organism>
<protein>
    <submittedName>
        <fullName evidence="1">Uncharacterized protein</fullName>
    </submittedName>
</protein>
<evidence type="ECO:0000313" key="2">
    <source>
        <dbReference type="Proteomes" id="UP000017938"/>
    </source>
</evidence>
<dbReference type="EMBL" id="CBFW010000316">
    <property type="protein sequence ID" value="CDC75713.1"/>
    <property type="molecule type" value="Genomic_DNA"/>
</dbReference>